<dbReference type="PRINTS" id="PR00385">
    <property type="entry name" value="P450"/>
</dbReference>
<evidence type="ECO:0000256" key="10">
    <source>
        <dbReference type="RuleBase" id="RU000461"/>
    </source>
</evidence>
<dbReference type="SUPFAM" id="SSF48264">
    <property type="entry name" value="Cytochrome P450"/>
    <property type="match status" value="1"/>
</dbReference>
<evidence type="ECO:0000256" key="1">
    <source>
        <dbReference type="ARBA" id="ARBA00001971"/>
    </source>
</evidence>
<comment type="similarity">
    <text evidence="3 10">Belongs to the cytochrome P450 family.</text>
</comment>
<keyword evidence="8 10" id="KW-0503">Monooxygenase</keyword>
<evidence type="ECO:0000256" key="6">
    <source>
        <dbReference type="ARBA" id="ARBA00023002"/>
    </source>
</evidence>
<evidence type="ECO:0000256" key="5">
    <source>
        <dbReference type="ARBA" id="ARBA00022723"/>
    </source>
</evidence>
<dbReference type="InterPro" id="IPR036396">
    <property type="entry name" value="Cyt_P450_sf"/>
</dbReference>
<organism evidence="11 12">
    <name type="scientific">Galerina marginata (strain CBS 339.88)</name>
    <dbReference type="NCBI Taxonomy" id="685588"/>
    <lineage>
        <taxon>Eukaryota</taxon>
        <taxon>Fungi</taxon>
        <taxon>Dikarya</taxon>
        <taxon>Basidiomycota</taxon>
        <taxon>Agaricomycotina</taxon>
        <taxon>Agaricomycetes</taxon>
        <taxon>Agaricomycetidae</taxon>
        <taxon>Agaricales</taxon>
        <taxon>Agaricineae</taxon>
        <taxon>Strophariaceae</taxon>
        <taxon>Galerina</taxon>
    </lineage>
</organism>
<reference evidence="12" key="1">
    <citation type="journal article" date="2014" name="Proc. Natl. Acad. Sci. U.S.A.">
        <title>Extensive sampling of basidiomycete genomes demonstrates inadequacy of the white-rot/brown-rot paradigm for wood decay fungi.</title>
        <authorList>
            <person name="Riley R."/>
            <person name="Salamov A.A."/>
            <person name="Brown D.W."/>
            <person name="Nagy L.G."/>
            <person name="Floudas D."/>
            <person name="Held B.W."/>
            <person name="Levasseur A."/>
            <person name="Lombard V."/>
            <person name="Morin E."/>
            <person name="Otillar R."/>
            <person name="Lindquist E.A."/>
            <person name="Sun H."/>
            <person name="LaButti K.M."/>
            <person name="Schmutz J."/>
            <person name="Jabbour D."/>
            <person name="Luo H."/>
            <person name="Baker S.E."/>
            <person name="Pisabarro A.G."/>
            <person name="Walton J.D."/>
            <person name="Blanchette R.A."/>
            <person name="Henrissat B."/>
            <person name="Martin F."/>
            <person name="Cullen D."/>
            <person name="Hibbett D.S."/>
            <person name="Grigoriev I.V."/>
        </authorList>
    </citation>
    <scope>NUCLEOTIDE SEQUENCE [LARGE SCALE GENOMIC DNA]</scope>
    <source>
        <strain evidence="12">CBS 339.88</strain>
    </source>
</reference>
<dbReference type="GO" id="GO:0016705">
    <property type="term" value="F:oxidoreductase activity, acting on paired donors, with incorporation or reduction of molecular oxygen"/>
    <property type="evidence" value="ECO:0007669"/>
    <property type="project" value="InterPro"/>
</dbReference>
<evidence type="ECO:0000256" key="3">
    <source>
        <dbReference type="ARBA" id="ARBA00010617"/>
    </source>
</evidence>
<evidence type="ECO:0000256" key="8">
    <source>
        <dbReference type="ARBA" id="ARBA00023033"/>
    </source>
</evidence>
<dbReference type="CDD" id="cd11065">
    <property type="entry name" value="CYP64-like"/>
    <property type="match status" value="1"/>
</dbReference>
<dbReference type="OrthoDB" id="2789670at2759"/>
<dbReference type="Proteomes" id="UP000027222">
    <property type="component" value="Unassembled WGS sequence"/>
</dbReference>
<comment type="cofactor">
    <cofactor evidence="1 9">
        <name>heme</name>
        <dbReference type="ChEBI" id="CHEBI:30413"/>
    </cofactor>
</comment>
<dbReference type="InterPro" id="IPR050364">
    <property type="entry name" value="Cytochrome_P450_fung"/>
</dbReference>
<evidence type="ECO:0000256" key="9">
    <source>
        <dbReference type="PIRSR" id="PIRSR602401-1"/>
    </source>
</evidence>
<dbReference type="GO" id="GO:0005506">
    <property type="term" value="F:iron ion binding"/>
    <property type="evidence" value="ECO:0007669"/>
    <property type="project" value="InterPro"/>
</dbReference>
<dbReference type="InterPro" id="IPR002401">
    <property type="entry name" value="Cyt_P450_E_grp-I"/>
</dbReference>
<protein>
    <recommendedName>
        <fullName evidence="13">Cytochrome P450</fullName>
    </recommendedName>
</protein>
<dbReference type="HOGENOM" id="CLU_001570_2_3_1"/>
<keyword evidence="6 10" id="KW-0560">Oxidoreductase</keyword>
<accession>A0A067SNF2</accession>
<gene>
    <name evidence="11" type="ORF">GALMADRAFT_145643</name>
</gene>
<dbReference type="STRING" id="685588.A0A067SNF2"/>
<keyword evidence="7 9" id="KW-0408">Iron</keyword>
<evidence type="ECO:0000313" key="11">
    <source>
        <dbReference type="EMBL" id="KDR69244.1"/>
    </source>
</evidence>
<keyword evidence="4 9" id="KW-0349">Heme</keyword>
<evidence type="ECO:0008006" key="13">
    <source>
        <dbReference type="Google" id="ProtNLM"/>
    </source>
</evidence>
<evidence type="ECO:0000256" key="7">
    <source>
        <dbReference type="ARBA" id="ARBA00023004"/>
    </source>
</evidence>
<dbReference type="AlphaFoldDB" id="A0A067SNF2"/>
<dbReference type="GO" id="GO:0004497">
    <property type="term" value="F:monooxygenase activity"/>
    <property type="evidence" value="ECO:0007669"/>
    <property type="project" value="UniProtKB-KW"/>
</dbReference>
<sequence length="518" mass="58310">MISQPNGLDLLLFLATLGVAAAMLIYARSRKRSTLPYPPGPKRLPVLGNLLDIPTSFEWETYARWGKEYDSDILHLNTAGNDFVILNSLKAATDLLEKRSAKYSNRPQFTMVTELMGWKWVMSALQYGERWRERRRAFAKYFHANNSSQWRAPQMEFVRKMLPRFLDTPEDCLAITKHAVGGMALSIAYGLPIRSSNDPLLDLVERAVAAVSDAAVPGAFWVDIFPILKYVPEFFPGTGFMRKAKVWRKMQVDMRDMPFQQTIRNMVSGIAKPSFTSTSLQNLDESRDLRHQQEVIQDTAAVIFAGGADTTVSTIHTFFNAMLSFPETHKKAQEELDRVLGGRLPEFGDEADLPYVSAIVKELLRWKPVTPIALPHCSTEDDVYQGYHIPKGSIVIPNVWAMLHDEDIYSNPSTFNPDRFMKDGLLDPSVRDPGSMAFGFGRRICPGNQVGLSFLWLTVATILATFDVTKVLDEDGTAIEPSVQYQSSIICHPLPFRCTLKPRSKAAEELIRSTADSY</sequence>
<dbReference type="InterPro" id="IPR001128">
    <property type="entry name" value="Cyt_P450"/>
</dbReference>
<evidence type="ECO:0000313" key="12">
    <source>
        <dbReference type="Proteomes" id="UP000027222"/>
    </source>
</evidence>
<dbReference type="PROSITE" id="PS00086">
    <property type="entry name" value="CYTOCHROME_P450"/>
    <property type="match status" value="1"/>
</dbReference>
<keyword evidence="5 9" id="KW-0479">Metal-binding</keyword>
<dbReference type="PRINTS" id="PR00463">
    <property type="entry name" value="EP450I"/>
</dbReference>
<dbReference type="Gene3D" id="1.10.630.10">
    <property type="entry name" value="Cytochrome P450"/>
    <property type="match status" value="1"/>
</dbReference>
<evidence type="ECO:0000256" key="2">
    <source>
        <dbReference type="ARBA" id="ARBA00005179"/>
    </source>
</evidence>
<comment type="pathway">
    <text evidence="2">Secondary metabolite biosynthesis.</text>
</comment>
<keyword evidence="12" id="KW-1185">Reference proteome</keyword>
<dbReference type="EMBL" id="KL142403">
    <property type="protein sequence ID" value="KDR69244.1"/>
    <property type="molecule type" value="Genomic_DNA"/>
</dbReference>
<dbReference type="Pfam" id="PF00067">
    <property type="entry name" value="p450"/>
    <property type="match status" value="1"/>
</dbReference>
<dbReference type="InterPro" id="IPR017972">
    <property type="entry name" value="Cyt_P450_CS"/>
</dbReference>
<dbReference type="PANTHER" id="PTHR46300:SF7">
    <property type="entry name" value="P450, PUTATIVE (EUROFUNG)-RELATED"/>
    <property type="match status" value="1"/>
</dbReference>
<feature type="binding site" description="axial binding residue" evidence="9">
    <location>
        <position position="445"/>
    </location>
    <ligand>
        <name>heme</name>
        <dbReference type="ChEBI" id="CHEBI:30413"/>
    </ligand>
    <ligandPart>
        <name>Fe</name>
        <dbReference type="ChEBI" id="CHEBI:18248"/>
    </ligandPart>
</feature>
<dbReference type="PANTHER" id="PTHR46300">
    <property type="entry name" value="P450, PUTATIVE (EUROFUNG)-RELATED-RELATED"/>
    <property type="match status" value="1"/>
</dbReference>
<proteinExistence type="inferred from homology"/>
<name>A0A067SNF2_GALM3</name>
<evidence type="ECO:0000256" key="4">
    <source>
        <dbReference type="ARBA" id="ARBA00022617"/>
    </source>
</evidence>
<dbReference type="GO" id="GO:0020037">
    <property type="term" value="F:heme binding"/>
    <property type="evidence" value="ECO:0007669"/>
    <property type="project" value="InterPro"/>
</dbReference>